<keyword evidence="4" id="KW-1003">Cell membrane</keyword>
<feature type="transmembrane region" description="Helical" evidence="9">
    <location>
        <begin position="156"/>
        <end position="180"/>
    </location>
</feature>
<feature type="transmembrane region" description="Helical" evidence="9">
    <location>
        <begin position="192"/>
        <end position="211"/>
    </location>
</feature>
<reference evidence="11 12" key="1">
    <citation type="submission" date="2020-08" db="EMBL/GenBank/DDBJ databases">
        <title>Amycolatopsis echigonensis JCM 21831.</title>
        <authorList>
            <person name="Tedsree N."/>
            <person name="Kuncharoen N."/>
            <person name="Likhitwitayawuid K."/>
            <person name="Tanasupawat S."/>
        </authorList>
    </citation>
    <scope>NUCLEOTIDE SEQUENCE [LARGE SCALE GENOMIC DNA]</scope>
    <source>
        <strain evidence="11 12">JCM 21831</strain>
    </source>
</reference>
<feature type="transmembrane region" description="Helical" evidence="9">
    <location>
        <begin position="248"/>
        <end position="270"/>
    </location>
</feature>
<evidence type="ECO:0000256" key="2">
    <source>
        <dbReference type="ARBA" id="ARBA00008240"/>
    </source>
</evidence>
<evidence type="ECO:0000256" key="6">
    <source>
        <dbReference type="ARBA" id="ARBA00022847"/>
    </source>
</evidence>
<dbReference type="InterPro" id="IPR020846">
    <property type="entry name" value="MFS_dom"/>
</dbReference>
<keyword evidence="6" id="KW-0769">Symport</keyword>
<evidence type="ECO:0000256" key="4">
    <source>
        <dbReference type="ARBA" id="ARBA00022475"/>
    </source>
</evidence>
<dbReference type="PROSITE" id="PS50850">
    <property type="entry name" value="MFS"/>
    <property type="match status" value="1"/>
</dbReference>
<feature type="domain" description="Major facilitator superfamily (MFS) profile" evidence="10">
    <location>
        <begin position="20"/>
        <end position="432"/>
    </location>
</feature>
<dbReference type="InterPro" id="IPR011701">
    <property type="entry name" value="MFS"/>
</dbReference>
<evidence type="ECO:0000313" key="11">
    <source>
        <dbReference type="EMBL" id="MBB2505676.1"/>
    </source>
</evidence>
<dbReference type="InterPro" id="IPR051084">
    <property type="entry name" value="H+-coupled_symporters"/>
</dbReference>
<dbReference type="EMBL" id="JACJHR010000116">
    <property type="protein sequence ID" value="MBB2505676.1"/>
    <property type="molecule type" value="Genomic_DNA"/>
</dbReference>
<dbReference type="AlphaFoldDB" id="A0A8E1W7S0"/>
<dbReference type="SUPFAM" id="SSF103473">
    <property type="entry name" value="MFS general substrate transporter"/>
    <property type="match status" value="1"/>
</dbReference>
<evidence type="ECO:0000256" key="7">
    <source>
        <dbReference type="ARBA" id="ARBA00022989"/>
    </source>
</evidence>
<dbReference type="GO" id="GO:0005886">
    <property type="term" value="C:plasma membrane"/>
    <property type="evidence" value="ECO:0007669"/>
    <property type="project" value="UniProtKB-SubCell"/>
</dbReference>
<gene>
    <name evidence="11" type="ORF">H5411_41975</name>
</gene>
<dbReference type="InterPro" id="IPR005829">
    <property type="entry name" value="Sugar_transporter_CS"/>
</dbReference>
<dbReference type="Proteomes" id="UP000550260">
    <property type="component" value="Unassembled WGS sequence"/>
</dbReference>
<dbReference type="PANTHER" id="PTHR43528:SF1">
    <property type="entry name" value="ALPHA-KETOGLUTARATE PERMEASE"/>
    <property type="match status" value="1"/>
</dbReference>
<evidence type="ECO:0000256" key="3">
    <source>
        <dbReference type="ARBA" id="ARBA00022448"/>
    </source>
</evidence>
<feature type="transmembrane region" description="Helical" evidence="9">
    <location>
        <begin position="56"/>
        <end position="80"/>
    </location>
</feature>
<feature type="transmembrane region" description="Helical" evidence="9">
    <location>
        <begin position="92"/>
        <end position="110"/>
    </location>
</feature>
<keyword evidence="7 9" id="KW-1133">Transmembrane helix</keyword>
<evidence type="ECO:0000256" key="5">
    <source>
        <dbReference type="ARBA" id="ARBA00022692"/>
    </source>
</evidence>
<evidence type="ECO:0000256" key="1">
    <source>
        <dbReference type="ARBA" id="ARBA00004651"/>
    </source>
</evidence>
<evidence type="ECO:0000256" key="8">
    <source>
        <dbReference type="ARBA" id="ARBA00023136"/>
    </source>
</evidence>
<dbReference type="Pfam" id="PF07690">
    <property type="entry name" value="MFS_1"/>
    <property type="match status" value="1"/>
</dbReference>
<dbReference type="InterPro" id="IPR036259">
    <property type="entry name" value="MFS_trans_sf"/>
</dbReference>
<evidence type="ECO:0000256" key="9">
    <source>
        <dbReference type="SAM" id="Phobius"/>
    </source>
</evidence>
<dbReference type="PROSITE" id="PS00216">
    <property type="entry name" value="SUGAR_TRANSPORT_1"/>
    <property type="match status" value="1"/>
</dbReference>
<protein>
    <submittedName>
        <fullName evidence="11">MFS transporter</fullName>
    </submittedName>
</protein>
<feature type="transmembrane region" description="Helical" evidence="9">
    <location>
        <begin position="282"/>
        <end position="303"/>
    </location>
</feature>
<feature type="transmembrane region" description="Helical" evidence="9">
    <location>
        <begin position="407"/>
        <end position="428"/>
    </location>
</feature>
<feature type="transmembrane region" description="Helical" evidence="9">
    <location>
        <begin position="315"/>
        <end position="333"/>
    </location>
</feature>
<dbReference type="PANTHER" id="PTHR43528">
    <property type="entry name" value="ALPHA-KETOGLUTARATE PERMEASE"/>
    <property type="match status" value="1"/>
</dbReference>
<keyword evidence="3" id="KW-0813">Transport</keyword>
<evidence type="ECO:0000259" key="10">
    <source>
        <dbReference type="PROSITE" id="PS50850"/>
    </source>
</evidence>
<name>A0A8E1W7S0_9PSEU</name>
<accession>A0A8E1W7S0</accession>
<feature type="transmembrane region" description="Helical" evidence="9">
    <location>
        <begin position="379"/>
        <end position="401"/>
    </location>
</feature>
<keyword evidence="5 9" id="KW-0812">Transmembrane</keyword>
<feature type="transmembrane region" description="Helical" evidence="9">
    <location>
        <begin position="116"/>
        <end position="135"/>
    </location>
</feature>
<dbReference type="GO" id="GO:0015293">
    <property type="term" value="F:symporter activity"/>
    <property type="evidence" value="ECO:0007669"/>
    <property type="project" value="UniProtKB-KW"/>
</dbReference>
<evidence type="ECO:0000313" key="12">
    <source>
        <dbReference type="Proteomes" id="UP000550260"/>
    </source>
</evidence>
<sequence length="437" mass="46005">MPVEKRVKMTAAKEPRQLAIRIGGAAGQVIEWYDFTVYGYFAVYLSAQFFPAKNDVASLLATFAGLLSTFISRPLGAIVIGHFADRLGRRRVLAITIFGASGAAAIIGVLPSASSIGVAAPILVVLCRLTQGVFTGGEVPAAGSMVLEHSANGRRAFSASWVQVGATAGSILALLVATLLSSTLPHDAMASWGWRIPFLVAAPLGAVGWFVRSRLTETPQFREVEKQGGVARAPIIELLTSKQHLGQLLRLLGIFLCGSFFAFYVFLTYVPTYLLSHAHVGAGSTFLSALVAQCFMMCVIPLSGRLADRVGRRPVLFAAQILFMLLAIPAFLLMSLGTFGFVLLAQLAIVIPIGLHQAVQLPIMLELLPTRVRVSGGGLAFAIASALFGGTAPIFAVWLVGRTGTGTSVAIAVVVAAAISFLATAVTAETGRHELAA</sequence>
<comment type="subcellular location">
    <subcellularLocation>
        <location evidence="1">Cell membrane</location>
        <topology evidence="1">Multi-pass membrane protein</topology>
    </subcellularLocation>
</comment>
<proteinExistence type="inferred from homology"/>
<dbReference type="RefSeq" id="WP_183127133.1">
    <property type="nucleotide sequence ID" value="NZ_JACJHR010000116.1"/>
</dbReference>
<dbReference type="Gene3D" id="1.20.1250.20">
    <property type="entry name" value="MFS general substrate transporter like domains"/>
    <property type="match status" value="2"/>
</dbReference>
<organism evidence="11 12">
    <name type="scientific">Amycolatopsis echigonensis</name>
    <dbReference type="NCBI Taxonomy" id="2576905"/>
    <lineage>
        <taxon>Bacteria</taxon>
        <taxon>Bacillati</taxon>
        <taxon>Actinomycetota</taxon>
        <taxon>Actinomycetes</taxon>
        <taxon>Pseudonocardiales</taxon>
        <taxon>Pseudonocardiaceae</taxon>
        <taxon>Amycolatopsis</taxon>
    </lineage>
</organism>
<keyword evidence="8 9" id="KW-0472">Membrane</keyword>
<comment type="similarity">
    <text evidence="2">Belongs to the major facilitator superfamily. Metabolite:H+ Symporter (MHS) family (TC 2.A.1.6) family.</text>
</comment>
<comment type="caution">
    <text evidence="11">The sequence shown here is derived from an EMBL/GenBank/DDBJ whole genome shotgun (WGS) entry which is preliminary data.</text>
</comment>